<name>X0T6K0_9ZZZZ</name>
<evidence type="ECO:0000313" key="2">
    <source>
        <dbReference type="EMBL" id="GAF88834.1"/>
    </source>
</evidence>
<dbReference type="AlphaFoldDB" id="X0T6K0"/>
<organism evidence="2">
    <name type="scientific">marine sediment metagenome</name>
    <dbReference type="NCBI Taxonomy" id="412755"/>
    <lineage>
        <taxon>unclassified sequences</taxon>
        <taxon>metagenomes</taxon>
        <taxon>ecological metagenomes</taxon>
    </lineage>
</organism>
<feature type="domain" description="GLUG" evidence="1">
    <location>
        <begin position="62"/>
        <end position="89"/>
    </location>
</feature>
<accession>X0T6K0</accession>
<dbReference type="EMBL" id="BARS01013986">
    <property type="protein sequence ID" value="GAF88834.1"/>
    <property type="molecule type" value="Genomic_DNA"/>
</dbReference>
<feature type="non-terminal residue" evidence="2">
    <location>
        <position position="108"/>
    </location>
</feature>
<dbReference type="Gene3D" id="2.160.20.110">
    <property type="match status" value="1"/>
</dbReference>
<dbReference type="InterPro" id="IPR011493">
    <property type="entry name" value="GLUG"/>
</dbReference>
<comment type="caution">
    <text evidence="2">The sequence shown here is derived from an EMBL/GenBank/DDBJ whole genome shotgun (WGS) entry which is preliminary data.</text>
</comment>
<feature type="non-terminal residue" evidence="2">
    <location>
        <position position="1"/>
    </location>
</feature>
<proteinExistence type="predicted"/>
<evidence type="ECO:0000259" key="1">
    <source>
        <dbReference type="Pfam" id="PF07581"/>
    </source>
</evidence>
<sequence>DFKIIGTSENSAFRGVFDGNNNKISRFTSTKRDYTGLFGYVKDSTAEIKNLGLVAPNIRAEGGSNVGSLVGYLDEGTIANCYASGGSVTGKESVGGLVGYNEGGEIKG</sequence>
<dbReference type="Pfam" id="PF07581">
    <property type="entry name" value="Glug"/>
    <property type="match status" value="1"/>
</dbReference>
<protein>
    <recommendedName>
        <fullName evidence="1">GLUG domain-containing protein</fullName>
    </recommendedName>
</protein>
<gene>
    <name evidence="2" type="ORF">S01H1_23909</name>
</gene>
<reference evidence="2" key="1">
    <citation type="journal article" date="2014" name="Front. Microbiol.">
        <title>High frequency of phylogenetically diverse reductive dehalogenase-homologous genes in deep subseafloor sedimentary metagenomes.</title>
        <authorList>
            <person name="Kawai M."/>
            <person name="Futagami T."/>
            <person name="Toyoda A."/>
            <person name="Takaki Y."/>
            <person name="Nishi S."/>
            <person name="Hori S."/>
            <person name="Arai W."/>
            <person name="Tsubouchi T."/>
            <person name="Morono Y."/>
            <person name="Uchiyama I."/>
            <person name="Ito T."/>
            <person name="Fujiyama A."/>
            <person name="Inagaki F."/>
            <person name="Takami H."/>
        </authorList>
    </citation>
    <scope>NUCLEOTIDE SEQUENCE</scope>
    <source>
        <strain evidence="2">Expedition CK06-06</strain>
    </source>
</reference>